<dbReference type="Proteomes" id="UP000002009">
    <property type="component" value="Chromosome 6"/>
</dbReference>
<feature type="region of interest" description="Disordered" evidence="1">
    <location>
        <begin position="29"/>
        <end position="55"/>
    </location>
</feature>
<sequence>MRRGRTPSLALVLAALALASVTAAASDADDARIHHSRERRRVARGGGVHPATVGEGSAGLVDVPFDTKPIRGVRGGEFPTAVPGGRARFLGGLEVTFTSPASSDETPDAELDPLSYGGWSSATGNADGSVAWILTDNYARLMRVELRNEPSTGRLDAVTKISDATAFRFRSADADDGAPVERTPGTRIDTESIVRIPHAADGGDSPGGDASFGLNDFVVGVEDAQVPGVRPNNLLRFADGVAGGYRNVPGAAEAFKGDDACGVNLGPEATVYLPSRYTFAGSLPEGAYPGSVIVAMCEARNASGVVTGFILDAPSSASTGGGGLGLIGKVYLRGLGDALAPGRFQCGASDATLTPDGSIVVVLFHCYDFVTGDHVASLRTVRADSLRVPGATVHVSPLLDWDDGPIGNMEGVHAFESGNDGAIGVLMVSDNNLSPTINTQIVEFEVRGPLFAESVVAGGASSSSSAVLGDLEGGLKGGDGATMPSPLRHPFRAALWVGARRRDVRFGASFAAFAVVTALVAIGLIVGRWRRAVNAAARVRSEMSPLLPR</sequence>
<feature type="compositionally biased region" description="Basic residues" evidence="1">
    <location>
        <begin position="34"/>
        <end position="43"/>
    </location>
</feature>
<feature type="signal peptide" evidence="3">
    <location>
        <begin position="1"/>
        <end position="24"/>
    </location>
</feature>
<dbReference type="KEGG" id="mis:MICPUN_59063"/>
<keyword evidence="3" id="KW-0732">Signal</keyword>
<dbReference type="InterPro" id="IPR027372">
    <property type="entry name" value="Phytase-like_dom"/>
</dbReference>
<dbReference type="Pfam" id="PF13449">
    <property type="entry name" value="Phytase-like"/>
    <property type="match status" value="1"/>
</dbReference>
<dbReference type="EMBL" id="CP001327">
    <property type="protein sequence ID" value="ACO64356.1"/>
    <property type="molecule type" value="Genomic_DNA"/>
</dbReference>
<feature type="transmembrane region" description="Helical" evidence="2">
    <location>
        <begin position="506"/>
        <end position="526"/>
    </location>
</feature>
<feature type="chain" id="PRO_5002906925" description="Phytase-like domain-containing protein" evidence="3">
    <location>
        <begin position="25"/>
        <end position="549"/>
    </location>
</feature>
<dbReference type="RefSeq" id="XP_002503098.1">
    <property type="nucleotide sequence ID" value="XM_002503052.1"/>
</dbReference>
<keyword evidence="2" id="KW-1133">Transmembrane helix</keyword>
<evidence type="ECO:0000256" key="3">
    <source>
        <dbReference type="SAM" id="SignalP"/>
    </source>
</evidence>
<dbReference type="AlphaFoldDB" id="C1E7M3"/>
<reference evidence="5 6" key="1">
    <citation type="journal article" date="2009" name="Science">
        <title>Green evolution and dynamic adaptations revealed by genomes of the marine picoeukaryotes Micromonas.</title>
        <authorList>
            <person name="Worden A.Z."/>
            <person name="Lee J.H."/>
            <person name="Mock T."/>
            <person name="Rouze P."/>
            <person name="Simmons M.P."/>
            <person name="Aerts A.L."/>
            <person name="Allen A.E."/>
            <person name="Cuvelier M.L."/>
            <person name="Derelle E."/>
            <person name="Everett M.V."/>
            <person name="Foulon E."/>
            <person name="Grimwood J."/>
            <person name="Gundlach H."/>
            <person name="Henrissat B."/>
            <person name="Napoli C."/>
            <person name="McDonald S.M."/>
            <person name="Parker M.S."/>
            <person name="Rombauts S."/>
            <person name="Salamov A."/>
            <person name="Von Dassow P."/>
            <person name="Badger J.H."/>
            <person name="Coutinho P.M."/>
            <person name="Demir E."/>
            <person name="Dubchak I."/>
            <person name="Gentemann C."/>
            <person name="Eikrem W."/>
            <person name="Gready J.E."/>
            <person name="John U."/>
            <person name="Lanier W."/>
            <person name="Lindquist E.A."/>
            <person name="Lucas S."/>
            <person name="Mayer K.F."/>
            <person name="Moreau H."/>
            <person name="Not F."/>
            <person name="Otillar R."/>
            <person name="Panaud O."/>
            <person name="Pangilinan J."/>
            <person name="Paulsen I."/>
            <person name="Piegu B."/>
            <person name="Poliakov A."/>
            <person name="Robbens S."/>
            <person name="Schmutz J."/>
            <person name="Toulza E."/>
            <person name="Wyss T."/>
            <person name="Zelensky A."/>
            <person name="Zhou K."/>
            <person name="Armbrust E.V."/>
            <person name="Bhattacharya D."/>
            <person name="Goodenough U.W."/>
            <person name="Van de Peer Y."/>
            <person name="Grigoriev I.V."/>
        </authorList>
    </citation>
    <scope>NUCLEOTIDE SEQUENCE [LARGE SCALE GENOMIC DNA]</scope>
    <source>
        <strain evidence="6">RCC299 / NOUM17</strain>
    </source>
</reference>
<keyword evidence="6" id="KW-1185">Reference proteome</keyword>
<keyword evidence="2" id="KW-0472">Membrane</keyword>
<gene>
    <name evidence="5" type="ORF">MICPUN_59063</name>
</gene>
<name>C1E7M3_MICCC</name>
<evidence type="ECO:0000313" key="5">
    <source>
        <dbReference type="EMBL" id="ACO64356.1"/>
    </source>
</evidence>
<proteinExistence type="predicted"/>
<feature type="domain" description="Phytase-like" evidence="4">
    <location>
        <begin position="117"/>
        <end position="432"/>
    </location>
</feature>
<evidence type="ECO:0000313" key="6">
    <source>
        <dbReference type="Proteomes" id="UP000002009"/>
    </source>
</evidence>
<organism evidence="5 6">
    <name type="scientific">Micromonas commoda (strain RCC299 / NOUM17 / CCMP2709)</name>
    <name type="common">Picoplanktonic green alga</name>
    <dbReference type="NCBI Taxonomy" id="296587"/>
    <lineage>
        <taxon>Eukaryota</taxon>
        <taxon>Viridiplantae</taxon>
        <taxon>Chlorophyta</taxon>
        <taxon>Mamiellophyceae</taxon>
        <taxon>Mamiellales</taxon>
        <taxon>Mamiellaceae</taxon>
        <taxon>Micromonas</taxon>
    </lineage>
</organism>
<keyword evidence="2" id="KW-0812">Transmembrane</keyword>
<protein>
    <recommendedName>
        <fullName evidence="4">Phytase-like domain-containing protein</fullName>
    </recommendedName>
</protein>
<accession>C1E7M3</accession>
<dbReference type="InParanoid" id="C1E7M3"/>
<evidence type="ECO:0000259" key="4">
    <source>
        <dbReference type="Pfam" id="PF13449"/>
    </source>
</evidence>
<evidence type="ECO:0000256" key="1">
    <source>
        <dbReference type="SAM" id="MobiDB-lite"/>
    </source>
</evidence>
<dbReference type="GeneID" id="8244039"/>
<evidence type="ECO:0000256" key="2">
    <source>
        <dbReference type="SAM" id="Phobius"/>
    </source>
</evidence>